<proteinExistence type="predicted"/>
<dbReference type="Proteomes" id="UP000237105">
    <property type="component" value="Unassembled WGS sequence"/>
</dbReference>
<evidence type="ECO:0000313" key="1">
    <source>
        <dbReference type="EMBL" id="PON34246.1"/>
    </source>
</evidence>
<protein>
    <submittedName>
        <fullName evidence="1">Uncharacterized protein</fullName>
    </submittedName>
</protein>
<evidence type="ECO:0000313" key="2">
    <source>
        <dbReference type="Proteomes" id="UP000237105"/>
    </source>
</evidence>
<comment type="caution">
    <text evidence="1">The sequence shown here is derived from an EMBL/GenBank/DDBJ whole genome shotgun (WGS) entry which is preliminary data.</text>
</comment>
<name>A0A2P5ACI1_PARAD</name>
<reference evidence="2" key="1">
    <citation type="submission" date="2016-06" db="EMBL/GenBank/DDBJ databases">
        <title>Parallel loss of symbiosis genes in relatives of nitrogen-fixing non-legume Parasponia.</title>
        <authorList>
            <person name="Van Velzen R."/>
            <person name="Holmer R."/>
            <person name="Bu F."/>
            <person name="Rutten L."/>
            <person name="Van Zeijl A."/>
            <person name="Liu W."/>
            <person name="Santuari L."/>
            <person name="Cao Q."/>
            <person name="Sharma T."/>
            <person name="Shen D."/>
            <person name="Roswanjaya Y."/>
            <person name="Wardhani T."/>
            <person name="Kalhor M.S."/>
            <person name="Jansen J."/>
            <person name="Van den Hoogen J."/>
            <person name="Gungor B."/>
            <person name="Hartog M."/>
            <person name="Hontelez J."/>
            <person name="Verver J."/>
            <person name="Yang W.-C."/>
            <person name="Schijlen E."/>
            <person name="Repin R."/>
            <person name="Schilthuizen M."/>
            <person name="Schranz E."/>
            <person name="Heidstra R."/>
            <person name="Miyata K."/>
            <person name="Fedorova E."/>
            <person name="Kohlen W."/>
            <person name="Bisseling T."/>
            <person name="Smit S."/>
            <person name="Geurts R."/>
        </authorList>
    </citation>
    <scope>NUCLEOTIDE SEQUENCE [LARGE SCALE GENOMIC DNA]</scope>
    <source>
        <strain evidence="2">cv. WU1-14</strain>
    </source>
</reference>
<organism evidence="1 2">
    <name type="scientific">Parasponia andersonii</name>
    <name type="common">Sponia andersonii</name>
    <dbReference type="NCBI Taxonomy" id="3476"/>
    <lineage>
        <taxon>Eukaryota</taxon>
        <taxon>Viridiplantae</taxon>
        <taxon>Streptophyta</taxon>
        <taxon>Embryophyta</taxon>
        <taxon>Tracheophyta</taxon>
        <taxon>Spermatophyta</taxon>
        <taxon>Magnoliopsida</taxon>
        <taxon>eudicotyledons</taxon>
        <taxon>Gunneridae</taxon>
        <taxon>Pentapetalae</taxon>
        <taxon>rosids</taxon>
        <taxon>fabids</taxon>
        <taxon>Rosales</taxon>
        <taxon>Cannabaceae</taxon>
        <taxon>Parasponia</taxon>
    </lineage>
</organism>
<dbReference type="EMBL" id="JXTB01000671">
    <property type="protein sequence ID" value="PON34246.1"/>
    <property type="molecule type" value="Genomic_DNA"/>
</dbReference>
<dbReference type="OrthoDB" id="10293209at2759"/>
<sequence>MAPPLVFKSIEASQGPNYGHVEDEVAEERRIPNTLRTFGLGIFISSSGN</sequence>
<dbReference type="AlphaFoldDB" id="A0A2P5ACI1"/>
<keyword evidence="2" id="KW-1185">Reference proteome</keyword>
<gene>
    <name evidence="1" type="ORF">PanWU01x14_345990</name>
</gene>
<accession>A0A2P5ACI1</accession>